<evidence type="ECO:0000259" key="8">
    <source>
        <dbReference type="PROSITE" id="PS50931"/>
    </source>
</evidence>
<dbReference type="SUPFAM" id="SSF53850">
    <property type="entry name" value="Periplasmic binding protein-like II"/>
    <property type="match status" value="1"/>
</dbReference>
<dbReference type="Gene3D" id="1.10.10.10">
    <property type="entry name" value="Winged helix-like DNA-binding domain superfamily/Winged helix DNA-binding domain"/>
    <property type="match status" value="1"/>
</dbReference>
<organism evidence="9 10">
    <name type="scientific">Rhizobium wenxiniae</name>
    <dbReference type="NCBI Taxonomy" id="1737357"/>
    <lineage>
        <taxon>Bacteria</taxon>
        <taxon>Pseudomonadati</taxon>
        <taxon>Pseudomonadota</taxon>
        <taxon>Alphaproteobacteria</taxon>
        <taxon>Hyphomicrobiales</taxon>
        <taxon>Rhizobiaceae</taxon>
        <taxon>Rhizobium/Agrobacterium group</taxon>
        <taxon>Rhizobium</taxon>
    </lineage>
</organism>
<dbReference type="PANTHER" id="PTHR30537">
    <property type="entry name" value="HTH-TYPE TRANSCRIPTIONAL REGULATOR"/>
    <property type="match status" value="1"/>
</dbReference>
<keyword evidence="2" id="KW-0805">Transcription regulation</keyword>
<dbReference type="Pfam" id="PF00126">
    <property type="entry name" value="HTH_1"/>
    <property type="match status" value="1"/>
</dbReference>
<dbReference type="Pfam" id="PF03466">
    <property type="entry name" value="LysR_substrate"/>
    <property type="match status" value="1"/>
</dbReference>
<feature type="domain" description="HTH lysR-type" evidence="8">
    <location>
        <begin position="3"/>
        <end position="60"/>
    </location>
</feature>
<keyword evidence="3 9" id="KW-0238">DNA-binding</keyword>
<dbReference type="PROSITE" id="PS50931">
    <property type="entry name" value="HTH_LYSR"/>
    <property type="match status" value="1"/>
</dbReference>
<evidence type="ECO:0000256" key="5">
    <source>
        <dbReference type="ARBA" id="ARBA00054626"/>
    </source>
</evidence>
<proteinExistence type="inferred from homology"/>
<dbReference type="FunFam" id="1.10.10.10:FF:000001">
    <property type="entry name" value="LysR family transcriptional regulator"/>
    <property type="match status" value="1"/>
</dbReference>
<evidence type="ECO:0000313" key="10">
    <source>
        <dbReference type="Proteomes" id="UP000547879"/>
    </source>
</evidence>
<keyword evidence="10" id="KW-1185">Reference proteome</keyword>
<sequence length="301" mass="33632">MRDNLDGVSVFVATAEAGSFAKAAERLSLTRSAVGKTIGRLEARLGTRLFHRTTRSQSLTEDGHAYFERCLRALDEIRMGEALLETGKREVSGKLKISMPLLFGRYCVQPILLDLAREHPKLELDLRYTDTLVNLAGEGYDLAVRNNGPGQGSGLQTRKIAAQKKIVCASPSYLEARGRPKTVADIGEHDALVYWRNDQPYPWSLWHPGGELMEPELRWRYQFDNQEAIVDAAVQGMGLAWVPTWLVRSEVADGRLVPLLEEFPSTPLNTFAVWQAAEFTSPRLRVTIDTLVARLQAAIDK</sequence>
<dbReference type="AlphaFoldDB" id="A0A7W9Y7Q1"/>
<dbReference type="CDD" id="cd08475">
    <property type="entry name" value="PBP2_CrgA_like_6"/>
    <property type="match status" value="1"/>
</dbReference>
<reference evidence="9 10" key="1">
    <citation type="submission" date="2020-08" db="EMBL/GenBank/DDBJ databases">
        <title>Genomic Encyclopedia of Type Strains, Phase IV (KMG-IV): sequencing the most valuable type-strain genomes for metagenomic binning, comparative biology and taxonomic classification.</title>
        <authorList>
            <person name="Goeker M."/>
        </authorList>
    </citation>
    <scope>NUCLEOTIDE SEQUENCE [LARGE SCALE GENOMIC DNA]</scope>
    <source>
        <strain evidence="9 10">DSM 100734</strain>
    </source>
</reference>
<dbReference type="InterPro" id="IPR036390">
    <property type="entry name" value="WH_DNA-bd_sf"/>
</dbReference>
<evidence type="ECO:0000313" key="9">
    <source>
        <dbReference type="EMBL" id="MBB6163417.1"/>
    </source>
</evidence>
<evidence type="ECO:0000256" key="1">
    <source>
        <dbReference type="ARBA" id="ARBA00009437"/>
    </source>
</evidence>
<dbReference type="EMBL" id="JACHEG010000003">
    <property type="protein sequence ID" value="MBB6163417.1"/>
    <property type="molecule type" value="Genomic_DNA"/>
</dbReference>
<dbReference type="Proteomes" id="UP000547879">
    <property type="component" value="Unassembled WGS sequence"/>
</dbReference>
<protein>
    <recommendedName>
        <fullName evidence="6">HTH-type transcriptional regulator TtuA</fullName>
    </recommendedName>
    <alternativeName>
        <fullName evidence="7">Tartrate utilization transcriptional regulator</fullName>
    </alternativeName>
</protein>
<keyword evidence="4" id="KW-0804">Transcription</keyword>
<gene>
    <name evidence="9" type="ORF">HNQ72_003257</name>
</gene>
<comment type="caution">
    <text evidence="9">The sequence shown here is derived from an EMBL/GenBank/DDBJ whole genome shotgun (WGS) entry which is preliminary data.</text>
</comment>
<dbReference type="PANTHER" id="PTHR30537:SF5">
    <property type="entry name" value="HTH-TYPE TRANSCRIPTIONAL ACTIVATOR TTDR-RELATED"/>
    <property type="match status" value="1"/>
</dbReference>
<dbReference type="PRINTS" id="PR00039">
    <property type="entry name" value="HTHLYSR"/>
</dbReference>
<dbReference type="InterPro" id="IPR036388">
    <property type="entry name" value="WH-like_DNA-bd_sf"/>
</dbReference>
<dbReference type="RefSeq" id="WP_183993253.1">
    <property type="nucleotide sequence ID" value="NZ_BMHW01000006.1"/>
</dbReference>
<dbReference type="InterPro" id="IPR058163">
    <property type="entry name" value="LysR-type_TF_proteobact-type"/>
</dbReference>
<dbReference type="InterPro" id="IPR005119">
    <property type="entry name" value="LysR_subst-bd"/>
</dbReference>
<evidence type="ECO:0000256" key="4">
    <source>
        <dbReference type="ARBA" id="ARBA00023163"/>
    </source>
</evidence>
<evidence type="ECO:0000256" key="3">
    <source>
        <dbReference type="ARBA" id="ARBA00023125"/>
    </source>
</evidence>
<evidence type="ECO:0000256" key="2">
    <source>
        <dbReference type="ARBA" id="ARBA00023015"/>
    </source>
</evidence>
<dbReference type="Gene3D" id="3.40.190.290">
    <property type="match status" value="1"/>
</dbReference>
<evidence type="ECO:0000256" key="6">
    <source>
        <dbReference type="ARBA" id="ARBA00067332"/>
    </source>
</evidence>
<dbReference type="GO" id="GO:0003677">
    <property type="term" value="F:DNA binding"/>
    <property type="evidence" value="ECO:0007669"/>
    <property type="project" value="UniProtKB-KW"/>
</dbReference>
<dbReference type="GO" id="GO:0003700">
    <property type="term" value="F:DNA-binding transcription factor activity"/>
    <property type="evidence" value="ECO:0007669"/>
    <property type="project" value="InterPro"/>
</dbReference>
<dbReference type="InterPro" id="IPR000847">
    <property type="entry name" value="LysR_HTH_N"/>
</dbReference>
<name>A0A7W9Y7Q1_9HYPH</name>
<comment type="similarity">
    <text evidence="1">Belongs to the LysR transcriptional regulatory family.</text>
</comment>
<comment type="function">
    <text evidence="5">Transcriptional regulator of the ttuABCDE tartrate utilization operon.</text>
</comment>
<accession>A0A7W9Y7Q1</accession>
<dbReference type="SUPFAM" id="SSF46785">
    <property type="entry name" value="Winged helix' DNA-binding domain"/>
    <property type="match status" value="1"/>
</dbReference>
<evidence type="ECO:0000256" key="7">
    <source>
        <dbReference type="ARBA" id="ARBA00083243"/>
    </source>
</evidence>